<accession>A0A9D1KYT3</accession>
<feature type="binding site" evidence="15">
    <location>
        <position position="295"/>
    </location>
    <ligand>
        <name>Mg(2+)</name>
        <dbReference type="ChEBI" id="CHEBI:18420"/>
        <label>1</label>
    </ligand>
</feature>
<dbReference type="Gene3D" id="3.30.470.20">
    <property type="entry name" value="ATP-grasp fold, B domain"/>
    <property type="match status" value="1"/>
</dbReference>
<comment type="pathway">
    <text evidence="12">Cell wall biogenesis; peptidoglycan biosynthesis.</text>
</comment>
<evidence type="ECO:0000256" key="14">
    <source>
        <dbReference type="PIRSR" id="PIRSR039102-2"/>
    </source>
</evidence>
<dbReference type="HAMAP" id="MF_00047">
    <property type="entry name" value="Dala_Dala_lig"/>
    <property type="match status" value="1"/>
</dbReference>
<proteinExistence type="inferred from homology"/>
<dbReference type="PROSITE" id="PS00844">
    <property type="entry name" value="DALA_DALA_LIGASE_2"/>
    <property type="match status" value="1"/>
</dbReference>
<comment type="subcellular location">
    <subcellularLocation>
        <location evidence="12">Cytoplasm</location>
    </subcellularLocation>
</comment>
<dbReference type="AlphaFoldDB" id="A0A9D1KYT3"/>
<dbReference type="GO" id="GO:0046872">
    <property type="term" value="F:metal ion binding"/>
    <property type="evidence" value="ECO:0007669"/>
    <property type="project" value="UniProtKB-KW"/>
</dbReference>
<evidence type="ECO:0000313" key="18">
    <source>
        <dbReference type="EMBL" id="HIU12853.1"/>
    </source>
</evidence>
<evidence type="ECO:0000256" key="16">
    <source>
        <dbReference type="PROSITE-ProRule" id="PRU00409"/>
    </source>
</evidence>
<evidence type="ECO:0000256" key="10">
    <source>
        <dbReference type="ARBA" id="ARBA00023211"/>
    </source>
</evidence>
<dbReference type="InterPro" id="IPR005905">
    <property type="entry name" value="D_ala_D_ala"/>
</dbReference>
<dbReference type="GO" id="GO:0008360">
    <property type="term" value="P:regulation of cell shape"/>
    <property type="evidence" value="ECO:0007669"/>
    <property type="project" value="UniProtKB-KW"/>
</dbReference>
<dbReference type="InterPro" id="IPR011095">
    <property type="entry name" value="Dala_Dala_lig_C"/>
</dbReference>
<dbReference type="NCBIfam" id="TIGR01205">
    <property type="entry name" value="D_ala_D_alaTIGR"/>
    <property type="match status" value="1"/>
</dbReference>
<feature type="binding site" evidence="14">
    <location>
        <begin position="172"/>
        <end position="173"/>
    </location>
    <ligand>
        <name>ATP</name>
        <dbReference type="ChEBI" id="CHEBI:30616"/>
    </ligand>
</feature>
<keyword evidence="8 12" id="KW-0133">Cell shape</keyword>
<keyword evidence="10 15" id="KW-0464">Manganese</keyword>
<keyword evidence="3 12" id="KW-0436">Ligase</keyword>
<evidence type="ECO:0000256" key="8">
    <source>
        <dbReference type="ARBA" id="ARBA00022960"/>
    </source>
</evidence>
<evidence type="ECO:0000259" key="17">
    <source>
        <dbReference type="PROSITE" id="PS50975"/>
    </source>
</evidence>
<evidence type="ECO:0000256" key="4">
    <source>
        <dbReference type="ARBA" id="ARBA00022723"/>
    </source>
</evidence>
<dbReference type="Proteomes" id="UP000824175">
    <property type="component" value="Unassembled WGS sequence"/>
</dbReference>
<evidence type="ECO:0000256" key="9">
    <source>
        <dbReference type="ARBA" id="ARBA00022984"/>
    </source>
</evidence>
<evidence type="ECO:0000256" key="3">
    <source>
        <dbReference type="ARBA" id="ARBA00022598"/>
    </source>
</evidence>
<dbReference type="InterPro" id="IPR000291">
    <property type="entry name" value="D-Ala_lig_Van_CS"/>
</dbReference>
<dbReference type="NCBIfam" id="NF002528">
    <property type="entry name" value="PRK01966.1-4"/>
    <property type="match status" value="1"/>
</dbReference>
<keyword evidence="7 15" id="KW-0460">Magnesium</keyword>
<evidence type="ECO:0000256" key="6">
    <source>
        <dbReference type="ARBA" id="ARBA00022840"/>
    </source>
</evidence>
<dbReference type="InterPro" id="IPR016185">
    <property type="entry name" value="PreATP-grasp_dom_sf"/>
</dbReference>
<dbReference type="GO" id="GO:0008716">
    <property type="term" value="F:D-alanine-D-alanine ligase activity"/>
    <property type="evidence" value="ECO:0007669"/>
    <property type="project" value="UniProtKB-UniRule"/>
</dbReference>
<evidence type="ECO:0000256" key="11">
    <source>
        <dbReference type="ARBA" id="ARBA00023316"/>
    </source>
</evidence>
<feature type="binding site" evidence="14">
    <location>
        <position position="129"/>
    </location>
    <ligand>
        <name>ATP</name>
        <dbReference type="ChEBI" id="CHEBI:30616"/>
    </ligand>
</feature>
<feature type="binding site" evidence="15">
    <location>
        <position position="282"/>
    </location>
    <ligand>
        <name>Mg(2+)</name>
        <dbReference type="ChEBI" id="CHEBI:18420"/>
        <label>1</label>
    </ligand>
</feature>
<keyword evidence="4 15" id="KW-0479">Metal-binding</keyword>
<dbReference type="GO" id="GO:0071555">
    <property type="term" value="P:cell wall organization"/>
    <property type="evidence" value="ECO:0007669"/>
    <property type="project" value="UniProtKB-KW"/>
</dbReference>
<dbReference type="FunFam" id="3.30.470.20:FF:000008">
    <property type="entry name" value="D-alanine--D-alanine ligase"/>
    <property type="match status" value="1"/>
</dbReference>
<evidence type="ECO:0000256" key="5">
    <source>
        <dbReference type="ARBA" id="ARBA00022741"/>
    </source>
</evidence>
<keyword evidence="6 16" id="KW-0067">ATP-binding</keyword>
<keyword evidence="12" id="KW-0963">Cytoplasm</keyword>
<dbReference type="GO" id="GO:0005829">
    <property type="term" value="C:cytosol"/>
    <property type="evidence" value="ECO:0007669"/>
    <property type="project" value="TreeGrafter"/>
</dbReference>
<feature type="active site" evidence="13">
    <location>
        <position position="172"/>
    </location>
</feature>
<sequence>MKKRIVILFGGQSSEYAVSLESAASVIEHLDKQRYEPYLIGITTKGEWFKYEGTTKRIADDAWQQGKLTPVVLSPAGLWENGKKVHVDAILPIMHGKNGEDGSIQGLIQLSHLPLIGCDVTGSAICMDKHRAHQIVRADGIRVPNHIALFAGDPLPENLNYPLFVKPNRGGSSLGMSYLLDASGLAQAVDKAFQYDEMVLLEEEVKGFEVGCAVMGCRQLVAGEVDEIEVGSGFFDYVEKYQLKTASIHVPARLAQNERQKIQQLAKRIYRLLGCRGFARVDLFVLENGELVFNEVNTIPGFTSHSRFPSMMKAIGYDMTELLTILIEEGIKDANSILTAVPN</sequence>
<evidence type="ECO:0000256" key="15">
    <source>
        <dbReference type="PIRSR" id="PIRSR039102-3"/>
    </source>
</evidence>
<keyword evidence="5 14" id="KW-0547">Nucleotide-binding</keyword>
<feature type="binding site" evidence="14">
    <location>
        <begin position="164"/>
        <end position="166"/>
    </location>
    <ligand>
        <name>ATP</name>
        <dbReference type="ChEBI" id="CHEBI:30616"/>
    </ligand>
</feature>
<evidence type="ECO:0000313" key="19">
    <source>
        <dbReference type="Proteomes" id="UP000824175"/>
    </source>
</evidence>
<evidence type="ECO:0000256" key="13">
    <source>
        <dbReference type="PIRSR" id="PIRSR039102-1"/>
    </source>
</evidence>
<dbReference type="GO" id="GO:0009252">
    <property type="term" value="P:peptidoglycan biosynthetic process"/>
    <property type="evidence" value="ECO:0007669"/>
    <property type="project" value="UniProtKB-UniRule"/>
</dbReference>
<keyword evidence="9 12" id="KW-0573">Peptidoglycan synthesis</keyword>
<dbReference type="SUPFAM" id="SSF56059">
    <property type="entry name" value="Glutathione synthetase ATP-binding domain-like"/>
    <property type="match status" value="1"/>
</dbReference>
<gene>
    <name evidence="12" type="primary">ddl</name>
    <name evidence="18" type="ORF">IAD15_02110</name>
</gene>
<evidence type="ECO:0000256" key="12">
    <source>
        <dbReference type="HAMAP-Rule" id="MF_00047"/>
    </source>
</evidence>
<dbReference type="Pfam" id="PF01820">
    <property type="entry name" value="Dala_Dala_lig_N"/>
    <property type="match status" value="1"/>
</dbReference>
<dbReference type="PANTHER" id="PTHR23132">
    <property type="entry name" value="D-ALANINE--D-ALANINE LIGASE"/>
    <property type="match status" value="1"/>
</dbReference>
<evidence type="ECO:0000256" key="1">
    <source>
        <dbReference type="ARBA" id="ARBA00001936"/>
    </source>
</evidence>
<feature type="active site" evidence="13">
    <location>
        <position position="306"/>
    </location>
</feature>
<comment type="cofactor">
    <cofactor evidence="15">
        <name>Mg(2+)</name>
        <dbReference type="ChEBI" id="CHEBI:18420"/>
    </cofactor>
    <cofactor evidence="15">
        <name>Mn(2+)</name>
        <dbReference type="ChEBI" id="CHEBI:29035"/>
    </cofactor>
    <text evidence="15">Binds 2 magnesium or manganese ions per subunit.</text>
</comment>
<reference evidence="18" key="2">
    <citation type="journal article" date="2021" name="PeerJ">
        <title>Extensive microbial diversity within the chicken gut microbiome revealed by metagenomics and culture.</title>
        <authorList>
            <person name="Gilroy R."/>
            <person name="Ravi A."/>
            <person name="Getino M."/>
            <person name="Pursley I."/>
            <person name="Horton D.L."/>
            <person name="Alikhan N.F."/>
            <person name="Baker D."/>
            <person name="Gharbi K."/>
            <person name="Hall N."/>
            <person name="Watson M."/>
            <person name="Adriaenssens E.M."/>
            <person name="Foster-Nyarko E."/>
            <person name="Jarju S."/>
            <person name="Secka A."/>
            <person name="Antonio M."/>
            <person name="Oren A."/>
            <person name="Chaudhuri R.R."/>
            <person name="La Ragione R."/>
            <person name="Hildebrand F."/>
            <person name="Pallen M.J."/>
        </authorList>
    </citation>
    <scope>NUCLEOTIDE SEQUENCE</scope>
    <source>
        <strain evidence="18">CHK195-11698</strain>
    </source>
</reference>
<protein>
    <recommendedName>
        <fullName evidence="12">D-alanine--D-alanine ligase</fullName>
        <ecNumber evidence="12">6.3.2.4</ecNumber>
    </recommendedName>
    <alternativeName>
        <fullName evidence="12">D-Ala-D-Ala ligase</fullName>
    </alternativeName>
    <alternativeName>
        <fullName evidence="12">D-alanylalanine synthetase</fullName>
    </alternativeName>
</protein>
<feature type="domain" description="ATP-grasp" evidence="17">
    <location>
        <begin position="133"/>
        <end position="328"/>
    </location>
</feature>
<dbReference type="PIRSF" id="PIRSF039102">
    <property type="entry name" value="Ddl/VanB"/>
    <property type="match status" value="1"/>
</dbReference>
<evidence type="ECO:0000256" key="7">
    <source>
        <dbReference type="ARBA" id="ARBA00022842"/>
    </source>
</evidence>
<feature type="binding site" evidence="14">
    <location>
        <begin position="294"/>
        <end position="295"/>
    </location>
    <ligand>
        <name>ATP</name>
        <dbReference type="ChEBI" id="CHEBI:30616"/>
    </ligand>
</feature>
<dbReference type="SUPFAM" id="SSF52440">
    <property type="entry name" value="PreATP-grasp domain"/>
    <property type="match status" value="1"/>
</dbReference>
<dbReference type="PROSITE" id="PS50975">
    <property type="entry name" value="ATP_GRASP"/>
    <property type="match status" value="1"/>
</dbReference>
<comment type="catalytic activity">
    <reaction evidence="12">
        <text>2 D-alanine + ATP = D-alanyl-D-alanine + ADP + phosphate + H(+)</text>
        <dbReference type="Rhea" id="RHEA:11224"/>
        <dbReference type="ChEBI" id="CHEBI:15378"/>
        <dbReference type="ChEBI" id="CHEBI:30616"/>
        <dbReference type="ChEBI" id="CHEBI:43474"/>
        <dbReference type="ChEBI" id="CHEBI:57416"/>
        <dbReference type="ChEBI" id="CHEBI:57822"/>
        <dbReference type="ChEBI" id="CHEBI:456216"/>
        <dbReference type="EC" id="6.3.2.4"/>
    </reaction>
</comment>
<dbReference type="Pfam" id="PF07478">
    <property type="entry name" value="Dala_Dala_lig_C"/>
    <property type="match status" value="1"/>
</dbReference>
<keyword evidence="11 12" id="KW-0961">Cell wall biogenesis/degradation</keyword>
<comment type="cofactor">
    <cofactor evidence="1">
        <name>Mn(2+)</name>
        <dbReference type="ChEBI" id="CHEBI:29035"/>
    </cofactor>
</comment>
<dbReference type="GO" id="GO:0005524">
    <property type="term" value="F:ATP binding"/>
    <property type="evidence" value="ECO:0007669"/>
    <property type="project" value="UniProtKB-UniRule"/>
</dbReference>
<dbReference type="InterPro" id="IPR013815">
    <property type="entry name" value="ATP_grasp_subdomain_1"/>
</dbReference>
<dbReference type="PANTHER" id="PTHR23132:SF25">
    <property type="entry name" value="D-ALANINE--D-ALANINE LIGASE A"/>
    <property type="match status" value="1"/>
</dbReference>
<dbReference type="InterPro" id="IPR011127">
    <property type="entry name" value="Dala_Dala_lig_N"/>
</dbReference>
<dbReference type="Gene3D" id="3.30.1490.20">
    <property type="entry name" value="ATP-grasp fold, A domain"/>
    <property type="match status" value="1"/>
</dbReference>
<name>A0A9D1KYT3_9FIRM</name>
<reference evidence="18" key="1">
    <citation type="submission" date="2020-10" db="EMBL/GenBank/DDBJ databases">
        <authorList>
            <person name="Gilroy R."/>
        </authorList>
    </citation>
    <scope>NUCLEOTIDE SEQUENCE</scope>
    <source>
        <strain evidence="18">CHK195-11698</strain>
    </source>
</reference>
<dbReference type="InterPro" id="IPR011761">
    <property type="entry name" value="ATP-grasp"/>
</dbReference>
<dbReference type="EC" id="6.3.2.4" evidence="12"/>
<feature type="binding site" evidence="14">
    <location>
        <begin position="202"/>
        <end position="209"/>
    </location>
    <ligand>
        <name>ATP</name>
        <dbReference type="ChEBI" id="CHEBI:30616"/>
    </ligand>
</feature>
<comment type="similarity">
    <text evidence="2 12">Belongs to the D-alanine--D-alanine ligase family.</text>
</comment>
<evidence type="ECO:0000256" key="2">
    <source>
        <dbReference type="ARBA" id="ARBA00010871"/>
    </source>
</evidence>
<dbReference type="Gene3D" id="3.40.50.20">
    <property type="match status" value="1"/>
</dbReference>
<feature type="binding site" evidence="15">
    <location>
        <position position="297"/>
    </location>
    <ligand>
        <name>Mg(2+)</name>
        <dbReference type="ChEBI" id="CHEBI:18420"/>
        <label>2</label>
    </ligand>
</feature>
<comment type="caution">
    <text evidence="18">The sequence shown here is derived from an EMBL/GenBank/DDBJ whole genome shotgun (WGS) entry which is preliminary data.</text>
</comment>
<feature type="active site" evidence="13">
    <location>
        <position position="15"/>
    </location>
</feature>
<feature type="binding site" evidence="15">
    <location>
        <position position="295"/>
    </location>
    <ligand>
        <name>Mg(2+)</name>
        <dbReference type="ChEBI" id="CHEBI:18420"/>
        <label>2</label>
    </ligand>
</feature>
<dbReference type="PROSITE" id="PS00843">
    <property type="entry name" value="DALA_DALA_LIGASE_1"/>
    <property type="match status" value="1"/>
</dbReference>
<comment type="function">
    <text evidence="12">Cell wall formation.</text>
</comment>
<dbReference type="EMBL" id="DVMJ01000014">
    <property type="protein sequence ID" value="HIU12853.1"/>
    <property type="molecule type" value="Genomic_DNA"/>
</dbReference>
<organism evidence="18 19">
    <name type="scientific">Candidatus Fimiplasma intestinipullorum</name>
    <dbReference type="NCBI Taxonomy" id="2840825"/>
    <lineage>
        <taxon>Bacteria</taxon>
        <taxon>Bacillati</taxon>
        <taxon>Bacillota</taxon>
        <taxon>Clostridia</taxon>
        <taxon>Eubacteriales</taxon>
        <taxon>Candidatus Fimiplasma</taxon>
    </lineage>
</organism>